<proteinExistence type="predicted"/>
<protein>
    <submittedName>
        <fullName evidence="1">Uncharacterized protein</fullName>
    </submittedName>
</protein>
<evidence type="ECO:0000313" key="2">
    <source>
        <dbReference type="Proteomes" id="UP001530400"/>
    </source>
</evidence>
<gene>
    <name evidence="1" type="ORF">ACHAWO_013743</name>
</gene>
<keyword evidence="2" id="KW-1185">Reference proteome</keyword>
<reference evidence="1 2" key="1">
    <citation type="submission" date="2024-10" db="EMBL/GenBank/DDBJ databases">
        <title>Updated reference genomes for cyclostephanoid diatoms.</title>
        <authorList>
            <person name="Roberts W.R."/>
            <person name="Alverson A.J."/>
        </authorList>
    </citation>
    <scope>NUCLEOTIDE SEQUENCE [LARGE SCALE GENOMIC DNA]</scope>
    <source>
        <strain evidence="1 2">AJA010-31</strain>
    </source>
</reference>
<evidence type="ECO:0000313" key="1">
    <source>
        <dbReference type="EMBL" id="KAL3777974.1"/>
    </source>
</evidence>
<dbReference type="EMBL" id="JALLPJ020001014">
    <property type="protein sequence ID" value="KAL3777974.1"/>
    <property type="molecule type" value="Genomic_DNA"/>
</dbReference>
<name>A0ABD3NRL7_9STRA</name>
<comment type="caution">
    <text evidence="1">The sequence shown here is derived from an EMBL/GenBank/DDBJ whole genome shotgun (WGS) entry which is preliminary data.</text>
</comment>
<sequence>MILTEGSTLLNSSTTRTAEVKFIPEPSNSSGISIPMNPFSNSPWMISGFKALEHHLPTDGPHHGPFLRPL</sequence>
<organism evidence="1 2">
    <name type="scientific">Cyclotella atomus</name>
    <dbReference type="NCBI Taxonomy" id="382360"/>
    <lineage>
        <taxon>Eukaryota</taxon>
        <taxon>Sar</taxon>
        <taxon>Stramenopiles</taxon>
        <taxon>Ochrophyta</taxon>
        <taxon>Bacillariophyta</taxon>
        <taxon>Coscinodiscophyceae</taxon>
        <taxon>Thalassiosirophycidae</taxon>
        <taxon>Stephanodiscales</taxon>
        <taxon>Stephanodiscaceae</taxon>
        <taxon>Cyclotella</taxon>
    </lineage>
</organism>
<accession>A0ABD3NRL7</accession>
<dbReference type="AlphaFoldDB" id="A0ABD3NRL7"/>
<dbReference type="Proteomes" id="UP001530400">
    <property type="component" value="Unassembled WGS sequence"/>
</dbReference>